<proteinExistence type="predicted"/>
<evidence type="ECO:0000313" key="1">
    <source>
        <dbReference type="EMBL" id="SFB91929.1"/>
    </source>
</evidence>
<gene>
    <name evidence="1" type="ORF">SAMN05421747_102102</name>
</gene>
<dbReference type="RefSeq" id="WP_079716443.1">
    <property type="nucleotide sequence ID" value="NZ_FOLL01000002.1"/>
</dbReference>
<organism evidence="1 2">
    <name type="scientific">Parapedobacter composti</name>
    <dbReference type="NCBI Taxonomy" id="623281"/>
    <lineage>
        <taxon>Bacteria</taxon>
        <taxon>Pseudomonadati</taxon>
        <taxon>Bacteroidota</taxon>
        <taxon>Sphingobacteriia</taxon>
        <taxon>Sphingobacteriales</taxon>
        <taxon>Sphingobacteriaceae</taxon>
        <taxon>Parapedobacter</taxon>
    </lineage>
</organism>
<evidence type="ECO:0000313" key="2">
    <source>
        <dbReference type="Proteomes" id="UP000199577"/>
    </source>
</evidence>
<dbReference type="AlphaFoldDB" id="A0A1I1EXL7"/>
<evidence type="ECO:0008006" key="3">
    <source>
        <dbReference type="Google" id="ProtNLM"/>
    </source>
</evidence>
<dbReference type="EMBL" id="FOLL01000002">
    <property type="protein sequence ID" value="SFB91929.1"/>
    <property type="molecule type" value="Genomic_DNA"/>
</dbReference>
<dbReference type="STRING" id="623281.SAMN05421747_102102"/>
<dbReference type="Proteomes" id="UP000199577">
    <property type="component" value="Unassembled WGS sequence"/>
</dbReference>
<accession>A0A1I1EXL7</accession>
<keyword evidence="2" id="KW-1185">Reference proteome</keyword>
<protein>
    <recommendedName>
        <fullName evidence="3">Outer membrane protein beta-barrel domain-containing protein</fullName>
    </recommendedName>
</protein>
<dbReference type="OrthoDB" id="9820808at2"/>
<name>A0A1I1EXL7_9SPHI</name>
<reference evidence="1 2" key="1">
    <citation type="submission" date="2016-10" db="EMBL/GenBank/DDBJ databases">
        <authorList>
            <person name="de Groot N.N."/>
        </authorList>
    </citation>
    <scope>NUCLEOTIDE SEQUENCE [LARGE SCALE GENOMIC DNA]</scope>
    <source>
        <strain evidence="1 2">DSM 22900</strain>
    </source>
</reference>
<sequence>MTMKENIPMKSNFFHTLFIGALIVCVGISPVRAQRATGFMPLNRLGVSYQKAVGVDLGFGAYNLLFGRQLTHFFDVSLGSEAVFANQLILVPKVNADIGFDIIEALTFGGGIDAGWHTDFSQGTWRFSPKAGFTAGSVIRLYYARHLYGNPQQFAHIGQHRISLEVNIAAFHNMKIGF</sequence>